<reference evidence="1 2" key="1">
    <citation type="submission" date="2023-03" db="EMBL/GenBank/DDBJ databases">
        <title>WGS of Gossypium arboreum.</title>
        <authorList>
            <person name="Yu D."/>
        </authorList>
    </citation>
    <scope>NUCLEOTIDE SEQUENCE [LARGE SCALE GENOMIC DNA]</scope>
    <source>
        <tissue evidence="1">Leaf</tissue>
    </source>
</reference>
<dbReference type="Proteomes" id="UP001358586">
    <property type="component" value="Chromosome 3"/>
</dbReference>
<accession>A0ABR0QH11</accession>
<evidence type="ECO:0000313" key="1">
    <source>
        <dbReference type="EMBL" id="KAK5838601.1"/>
    </source>
</evidence>
<evidence type="ECO:0008006" key="3">
    <source>
        <dbReference type="Google" id="ProtNLM"/>
    </source>
</evidence>
<evidence type="ECO:0000313" key="2">
    <source>
        <dbReference type="Proteomes" id="UP001358586"/>
    </source>
</evidence>
<name>A0ABR0QH11_GOSAR</name>
<comment type="caution">
    <text evidence="1">The sequence shown here is derived from an EMBL/GenBank/DDBJ whole genome shotgun (WGS) entry which is preliminary data.</text>
</comment>
<protein>
    <recommendedName>
        <fullName evidence="3">RNase H type-1 domain-containing protein</fullName>
    </recommendedName>
</protein>
<proteinExistence type="predicted"/>
<gene>
    <name evidence="1" type="ORF">PVK06_007335</name>
</gene>
<dbReference type="EMBL" id="JARKNE010000003">
    <property type="protein sequence ID" value="KAK5838601.1"/>
    <property type="molecule type" value="Genomic_DNA"/>
</dbReference>
<sequence>MDILVFYAKMKALLWSRAAFEEYRFHERLWWFCPYKCLSNSDYRGWCFPPHGWLKFNVSSIAFEGVRGGGGVLRDEDGIVRALFSGPIVAGDSESTEL</sequence>
<keyword evidence="2" id="KW-1185">Reference proteome</keyword>
<organism evidence="1 2">
    <name type="scientific">Gossypium arboreum</name>
    <name type="common">Tree cotton</name>
    <name type="synonym">Gossypium nanking</name>
    <dbReference type="NCBI Taxonomy" id="29729"/>
    <lineage>
        <taxon>Eukaryota</taxon>
        <taxon>Viridiplantae</taxon>
        <taxon>Streptophyta</taxon>
        <taxon>Embryophyta</taxon>
        <taxon>Tracheophyta</taxon>
        <taxon>Spermatophyta</taxon>
        <taxon>Magnoliopsida</taxon>
        <taxon>eudicotyledons</taxon>
        <taxon>Gunneridae</taxon>
        <taxon>Pentapetalae</taxon>
        <taxon>rosids</taxon>
        <taxon>malvids</taxon>
        <taxon>Malvales</taxon>
        <taxon>Malvaceae</taxon>
        <taxon>Malvoideae</taxon>
        <taxon>Gossypium</taxon>
    </lineage>
</organism>